<keyword evidence="2 6" id="KW-0812">Transmembrane</keyword>
<evidence type="ECO:0000256" key="5">
    <source>
        <dbReference type="SAM" id="MobiDB-lite"/>
    </source>
</evidence>
<dbReference type="PANTHER" id="PTHR21284:SF12">
    <property type="entry name" value="EG:80H7.2 PROTEIN"/>
    <property type="match status" value="1"/>
</dbReference>
<feature type="compositionally biased region" description="Polar residues" evidence="5">
    <location>
        <begin position="368"/>
        <end position="387"/>
    </location>
</feature>
<keyword evidence="8" id="KW-1185">Reference proteome</keyword>
<evidence type="ECO:0000313" key="7">
    <source>
        <dbReference type="EMBL" id="KAK2165804.1"/>
    </source>
</evidence>
<dbReference type="Proteomes" id="UP001208570">
    <property type="component" value="Unassembled WGS sequence"/>
</dbReference>
<dbReference type="EMBL" id="JAODUP010000045">
    <property type="protein sequence ID" value="KAK2165804.1"/>
    <property type="molecule type" value="Genomic_DNA"/>
</dbReference>
<evidence type="ECO:0000256" key="6">
    <source>
        <dbReference type="SAM" id="Phobius"/>
    </source>
</evidence>
<evidence type="ECO:0000256" key="1">
    <source>
        <dbReference type="ARBA" id="ARBA00004141"/>
    </source>
</evidence>
<feature type="transmembrane region" description="Helical" evidence="6">
    <location>
        <begin position="169"/>
        <end position="197"/>
    </location>
</feature>
<feature type="region of interest" description="Disordered" evidence="5">
    <location>
        <begin position="331"/>
        <end position="402"/>
    </location>
</feature>
<dbReference type="Pfam" id="PF13903">
    <property type="entry name" value="Claudin_2"/>
    <property type="match status" value="1"/>
</dbReference>
<proteinExistence type="predicted"/>
<reference evidence="7" key="1">
    <citation type="journal article" date="2023" name="Mol. Biol. Evol.">
        <title>Third-Generation Sequencing Reveals the Adaptive Role of the Epigenome in Three Deep-Sea Polychaetes.</title>
        <authorList>
            <person name="Perez M."/>
            <person name="Aroh O."/>
            <person name="Sun Y."/>
            <person name="Lan Y."/>
            <person name="Juniper S.K."/>
            <person name="Young C.R."/>
            <person name="Angers B."/>
            <person name="Qian P.Y."/>
        </authorList>
    </citation>
    <scope>NUCLEOTIDE SEQUENCE</scope>
    <source>
        <strain evidence="7">P08H-3</strain>
    </source>
</reference>
<comment type="caution">
    <text evidence="7">The sequence shown here is derived from an EMBL/GenBank/DDBJ whole genome shotgun (WGS) entry which is preliminary data.</text>
</comment>
<dbReference type="Gene3D" id="1.20.140.150">
    <property type="match status" value="1"/>
</dbReference>
<evidence type="ECO:0000256" key="2">
    <source>
        <dbReference type="ARBA" id="ARBA00022692"/>
    </source>
</evidence>
<keyword evidence="4 6" id="KW-0472">Membrane</keyword>
<evidence type="ECO:0000256" key="3">
    <source>
        <dbReference type="ARBA" id="ARBA00022989"/>
    </source>
</evidence>
<comment type="subcellular location">
    <subcellularLocation>
        <location evidence="1">Membrane</location>
        <topology evidence="1">Multi-pass membrane protein</topology>
    </subcellularLocation>
</comment>
<feature type="region of interest" description="Disordered" evidence="5">
    <location>
        <begin position="1"/>
        <end position="34"/>
    </location>
</feature>
<name>A0AAD9NG08_9ANNE</name>
<dbReference type="AlphaFoldDB" id="A0AAD9NG08"/>
<dbReference type="PANTHER" id="PTHR21284">
    <property type="entry name" value="EG:80H7.2 PROTEIN"/>
    <property type="match status" value="1"/>
</dbReference>
<feature type="transmembrane region" description="Helical" evidence="6">
    <location>
        <begin position="86"/>
        <end position="111"/>
    </location>
</feature>
<keyword evidence="3 6" id="KW-1133">Transmembrane helix</keyword>
<organism evidence="7 8">
    <name type="scientific">Paralvinella palmiformis</name>
    <dbReference type="NCBI Taxonomy" id="53620"/>
    <lineage>
        <taxon>Eukaryota</taxon>
        <taxon>Metazoa</taxon>
        <taxon>Spiralia</taxon>
        <taxon>Lophotrochozoa</taxon>
        <taxon>Annelida</taxon>
        <taxon>Polychaeta</taxon>
        <taxon>Sedentaria</taxon>
        <taxon>Canalipalpata</taxon>
        <taxon>Terebellida</taxon>
        <taxon>Terebelliformia</taxon>
        <taxon>Alvinellidae</taxon>
        <taxon>Paralvinella</taxon>
    </lineage>
</organism>
<dbReference type="InterPro" id="IPR004031">
    <property type="entry name" value="PMP22/EMP/MP20/Claudin"/>
</dbReference>
<accession>A0AAD9NG08</accession>
<feature type="transmembrane region" description="Helical" evidence="6">
    <location>
        <begin position="253"/>
        <end position="277"/>
    </location>
</feature>
<evidence type="ECO:0000256" key="4">
    <source>
        <dbReference type="ARBA" id="ARBA00023136"/>
    </source>
</evidence>
<dbReference type="GO" id="GO:0016020">
    <property type="term" value="C:membrane"/>
    <property type="evidence" value="ECO:0007669"/>
    <property type="project" value="UniProtKB-SubCell"/>
</dbReference>
<evidence type="ECO:0000313" key="8">
    <source>
        <dbReference type="Proteomes" id="UP001208570"/>
    </source>
</evidence>
<protein>
    <submittedName>
        <fullName evidence="7">Uncharacterized protein</fullName>
    </submittedName>
</protein>
<sequence length="402" mass="46020">MSTRQQKQSHVFREDKNGGNDQEEQSDEEQEQLTSLMSQAAMSAELGRRKVATPVQLTGENSYLDQGAVNMELGEAPRPVSPTSKLAWVGFGLSVFALTCMCISFASPYWLQQWELSFNTFNNMGLWEACFHNYMHYRDDLQEIYNGCFWVYNADQRYNKLRDWLVPPWFISCQVMSTIVLLVLISVVIMTALVFLHMCPMSNHEYHQIFAMFIAGAMMFLCTMTTLITAILFGVQVQDRKWMPRPDWNMLSWGYGFLVLCGMFSLAAGFCLFTAAWKAYNELLRDQDQYFKAAMEMASQYAPSVSQVSYGYGDKPSYSSQQYYQSQPSYEKDSFEKPGYGQSQSSYGAEKPPFDQQQSYDHHDSAEQPPTYNGLQAQYVQQPSSDGTQGGQRYDQYGRPVV</sequence>
<feature type="transmembrane region" description="Helical" evidence="6">
    <location>
        <begin position="209"/>
        <end position="233"/>
    </location>
</feature>
<feature type="compositionally biased region" description="Acidic residues" evidence="5">
    <location>
        <begin position="21"/>
        <end position="31"/>
    </location>
</feature>
<gene>
    <name evidence="7" type="ORF">LSH36_45g09020</name>
</gene>